<reference evidence="14 15" key="1">
    <citation type="journal article" date="2023" name="Insect Mol. Biol.">
        <title>Genome sequencing provides insights into the evolution of gene families encoding plant cell wall-degrading enzymes in longhorned beetles.</title>
        <authorList>
            <person name="Shin N.R."/>
            <person name="Okamura Y."/>
            <person name="Kirsch R."/>
            <person name="Pauchet Y."/>
        </authorList>
    </citation>
    <scope>NUCLEOTIDE SEQUENCE [LARGE SCALE GENOMIC DNA]</scope>
    <source>
        <strain evidence="14">EAD_L_NR</strain>
    </source>
</reference>
<dbReference type="Pfam" id="PF03901">
    <property type="entry name" value="Glyco_transf_22"/>
    <property type="match status" value="1"/>
</dbReference>
<comment type="pathway">
    <text evidence="2">Protein modification; protein glycosylation.</text>
</comment>
<feature type="transmembrane region" description="Helical" evidence="12">
    <location>
        <begin position="197"/>
        <end position="220"/>
    </location>
</feature>
<evidence type="ECO:0000313" key="15">
    <source>
        <dbReference type="Proteomes" id="UP001159042"/>
    </source>
</evidence>
<feature type="transmembrane region" description="Helical" evidence="12">
    <location>
        <begin position="161"/>
        <end position="185"/>
    </location>
</feature>
<comment type="catalytic activity">
    <reaction evidence="11">
        <text>an alpha-D-Man-(1-&gt;2)-alpha-D-Man-(1-&gt;2)-alpha-D-Man-(1-&gt;3)-[alpha-D-Man-(1-&gt;2)-alpha-D-Man-(1-&gt;3)-alpha-D-Man-(1-&gt;6)]-beta-D-Man-(1-&gt;4)-beta-D-GlcNAc-(1-&gt;4)-alpha-D-GlcNAc-diphospho-di-trans,poly-cis-dolichol + a di-trans,poly-cis-dolichyl beta-D-mannosyl phosphate = an alpha-D-Man-(1-&gt;2)-alpha-D-Man-(1-&gt;2)-alpha-D-Man-(1-&gt;3)-[alpha-D-Man-(1-&gt;2)-alpha-D-Man-(1-&gt;3)-[alpha-D-Man-(1-&gt;6)]-alpha-D-Man-(1-&gt;6)]-beta-D-Man-(1-&gt;4)-beta-D-GlcNAc-(1-&gt;4)-alpha-D-GlcNAc-diphospho-di-trans,poly-cis-dolichol + a di-trans,poly-cis-dolichyl phosphate + H(+)</text>
        <dbReference type="Rhea" id="RHEA:29535"/>
        <dbReference type="Rhea" id="RHEA-COMP:19498"/>
        <dbReference type="Rhea" id="RHEA-COMP:19501"/>
        <dbReference type="Rhea" id="RHEA-COMP:19518"/>
        <dbReference type="Rhea" id="RHEA-COMP:19519"/>
        <dbReference type="ChEBI" id="CHEBI:15378"/>
        <dbReference type="ChEBI" id="CHEBI:57683"/>
        <dbReference type="ChEBI" id="CHEBI:58211"/>
        <dbReference type="ChEBI" id="CHEBI:132517"/>
        <dbReference type="ChEBI" id="CHEBI:132519"/>
        <dbReference type="EC" id="2.4.1.260"/>
    </reaction>
    <physiologicalReaction direction="left-to-right" evidence="11">
        <dbReference type="Rhea" id="RHEA:29536"/>
    </physiologicalReaction>
</comment>
<evidence type="ECO:0000256" key="9">
    <source>
        <dbReference type="ARBA" id="ARBA00023136"/>
    </source>
</evidence>
<evidence type="ECO:0000256" key="10">
    <source>
        <dbReference type="ARBA" id="ARBA00044721"/>
    </source>
</evidence>
<keyword evidence="7 12" id="KW-0256">Endoplasmic reticulum</keyword>
<evidence type="ECO:0000256" key="3">
    <source>
        <dbReference type="ARBA" id="ARBA00007063"/>
    </source>
</evidence>
<sequence>MSQIMFIIAAAHLVYCPFTKVEESFNVQAIHDILYHRFNLSEYDHHEYPGVVPRTFIGPLFISLLASPVVALLQFFNVNKFWTQYLVRGVLASCVIASFHALSKTLEKQFGTRWMQWFIAITVTQSHFMFYLSRPLPNILVLPLVFLALDGWIRNDIKRFILFSGAAVIIFRAELALFFGILLVYDLYYRRITLKRLFQVAVPGGIAFLVLSVVIDSIFWNRPLWPEGEVLWYNTVLNKSSNWGTSPFLWYFYSAIPRGMAASVFLVPIGLVLDDRVRKLTVPALLFVLLYSFLPHKELRFIIYVFPFLNTAAASACHRIWENRNKSPIFHFLSLGVGGHLALNVLFTLFLLSISGTNYPGGTAISHLHRLAKDEPVVKVHISNLAAQTGVTRFTQINDSWTYSKMENLHPGDWEMYQYTHLITEAKSKFSTNLKPYAATHDIIDTIEAFHQLSFNYFTIPPVKIKTKPVLFILRRRENYKELLQMSQESGEDDSVEKSPRETHLSIEERWKMVEMVLKNKEETEKQYMKDETVLEYEEETSSVEEVTESYENIYYDETKETDSNPEEEFHTSYHVEEPEGRVRRIKKRVDAIEESLPPVIKLPKKVTDVEEEEPVAERVKPNPVLKTVKKTKSKEEVPVPKPLKKSLEELPNTDAKSKEKKTSPETIEERRSNRPVVVFKPLKSKEDWKLNQVTSLAVTSGAESRQNVKQNIRKIIQKFKRKRMDEEFPSPPSKEVHAKDTIKKIIEDERSKQERDEINKIQQQIMDIIESNPNIMNKELIKSKLQETIINELANAIDHKIQETKKSAEVKKPRKIPEVEKPSPLKDLKDELSKEKPVSKMSVEEYVKSDEDYEPGEVDGAINLYESPASSVSDDQVEDELSLVLDDEKLAFIKRFKKANAKLDNILTIIDEIVDTIEITDEEDEDSFR</sequence>
<dbReference type="EMBL" id="JANEYG010000003">
    <property type="protein sequence ID" value="KAJ8924519.1"/>
    <property type="molecule type" value="Genomic_DNA"/>
</dbReference>
<evidence type="ECO:0000313" key="14">
    <source>
        <dbReference type="EMBL" id="KAJ8924519.1"/>
    </source>
</evidence>
<keyword evidence="6 12" id="KW-0812">Transmembrane</keyword>
<dbReference type="PANTHER" id="PTHR22760:SF1">
    <property type="entry name" value="DOL-P-MAN:MAN(7)GLCNAC(2)-PP-DOL ALPHA-1,6-MANNOSYLTRANSFERASE"/>
    <property type="match status" value="1"/>
</dbReference>
<keyword evidence="8 12" id="KW-1133">Transmembrane helix</keyword>
<feature type="transmembrane region" description="Helical" evidence="12">
    <location>
        <begin position="280"/>
        <end position="295"/>
    </location>
</feature>
<organism evidence="14 15">
    <name type="scientific">Exocentrus adspersus</name>
    <dbReference type="NCBI Taxonomy" id="1586481"/>
    <lineage>
        <taxon>Eukaryota</taxon>
        <taxon>Metazoa</taxon>
        <taxon>Ecdysozoa</taxon>
        <taxon>Arthropoda</taxon>
        <taxon>Hexapoda</taxon>
        <taxon>Insecta</taxon>
        <taxon>Pterygota</taxon>
        <taxon>Neoptera</taxon>
        <taxon>Endopterygota</taxon>
        <taxon>Coleoptera</taxon>
        <taxon>Polyphaga</taxon>
        <taxon>Cucujiformia</taxon>
        <taxon>Chrysomeloidea</taxon>
        <taxon>Cerambycidae</taxon>
        <taxon>Lamiinae</taxon>
        <taxon>Acanthocinini</taxon>
        <taxon>Exocentrus</taxon>
    </lineage>
</organism>
<feature type="transmembrane region" description="Helical" evidence="12">
    <location>
        <begin position="139"/>
        <end position="155"/>
    </location>
</feature>
<dbReference type="Proteomes" id="UP001159042">
    <property type="component" value="Unassembled WGS sequence"/>
</dbReference>
<evidence type="ECO:0000256" key="7">
    <source>
        <dbReference type="ARBA" id="ARBA00022824"/>
    </source>
</evidence>
<evidence type="ECO:0000256" key="2">
    <source>
        <dbReference type="ARBA" id="ARBA00004922"/>
    </source>
</evidence>
<dbReference type="GO" id="GO:0052917">
    <property type="term" value="F:dol-P-Man:Man(7)GlcNAc(2)-PP-Dol alpha-1,6-mannosyltransferase activity"/>
    <property type="evidence" value="ECO:0007669"/>
    <property type="project" value="UniProtKB-EC"/>
</dbReference>
<evidence type="ECO:0000256" key="6">
    <source>
        <dbReference type="ARBA" id="ARBA00022692"/>
    </source>
</evidence>
<comment type="caution">
    <text evidence="14">The sequence shown here is derived from an EMBL/GenBank/DDBJ whole genome shotgun (WGS) entry which is preliminary data.</text>
</comment>
<feature type="transmembrane region" description="Helical" evidence="12">
    <location>
        <begin position="301"/>
        <end position="321"/>
    </location>
</feature>
<evidence type="ECO:0000256" key="8">
    <source>
        <dbReference type="ARBA" id="ARBA00022989"/>
    </source>
</evidence>
<feature type="transmembrane region" description="Helical" evidence="12">
    <location>
        <begin position="250"/>
        <end position="273"/>
    </location>
</feature>
<comment type="similarity">
    <text evidence="3 12">Belongs to the glycosyltransferase 22 family.</text>
</comment>
<accession>A0AAV8WD34</accession>
<feature type="region of interest" description="Disordered" evidence="13">
    <location>
        <begin position="806"/>
        <end position="841"/>
    </location>
</feature>
<comment type="subcellular location">
    <subcellularLocation>
        <location evidence="1 12">Endoplasmic reticulum membrane</location>
        <topology evidence="1 12">Multi-pass membrane protein</topology>
    </subcellularLocation>
</comment>
<feature type="transmembrane region" description="Helical" evidence="12">
    <location>
        <begin position="56"/>
        <end position="78"/>
    </location>
</feature>
<feature type="region of interest" description="Disordered" evidence="13">
    <location>
        <begin position="628"/>
        <end position="673"/>
    </location>
</feature>
<dbReference type="PANTHER" id="PTHR22760">
    <property type="entry name" value="GLYCOSYLTRANSFERASE"/>
    <property type="match status" value="1"/>
</dbReference>
<name>A0AAV8WD34_9CUCU</name>
<dbReference type="AlphaFoldDB" id="A0AAV8WD34"/>
<evidence type="ECO:0000256" key="1">
    <source>
        <dbReference type="ARBA" id="ARBA00004477"/>
    </source>
</evidence>
<keyword evidence="9 12" id="KW-0472">Membrane</keyword>
<dbReference type="EC" id="2.4.1.-" evidence="12"/>
<dbReference type="GO" id="GO:0006487">
    <property type="term" value="P:protein N-linked glycosylation"/>
    <property type="evidence" value="ECO:0007669"/>
    <property type="project" value="TreeGrafter"/>
</dbReference>
<dbReference type="InterPro" id="IPR005599">
    <property type="entry name" value="GPI_mannosylTrfase"/>
</dbReference>
<feature type="transmembrane region" description="Helical" evidence="12">
    <location>
        <begin position="333"/>
        <end position="354"/>
    </location>
</feature>
<keyword evidence="5" id="KW-0808">Transferase</keyword>
<comment type="function">
    <text evidence="10">Mannosyltransferase that operates in the biosynthetic pathway of dolichol-linked oligosaccharides, the glycan precursors employed in protein asparagine (N)-glycosylation. The assembly of dolichol-linked oligosaccharides begins on the cytosolic side of the endoplasmic reticulum membrane and finishes in its lumen. The sequential addition of sugars to dolichol pyrophosphate produces dolichol-linked oligosaccharides containing fourteen sugars, including two GlcNAcs, nine mannoses and three glucoses. Once assembled, the oligosaccharide is transferred from the lipid to nascent proteins by oligosaccharyltransferases. In the lumen of the endoplasmic reticulum, adds the eighth mannose residue in an alpha-1,6 linkage onto Man(7)GlcNAc(2)-PP-dolichol to produce Man(8)GlcNAc(2)-PP-dolichol.</text>
</comment>
<evidence type="ECO:0000256" key="11">
    <source>
        <dbReference type="ARBA" id="ARBA00048899"/>
    </source>
</evidence>
<gene>
    <name evidence="14" type="ORF">NQ315_007317</name>
</gene>
<evidence type="ECO:0000256" key="5">
    <source>
        <dbReference type="ARBA" id="ARBA00022679"/>
    </source>
</evidence>
<evidence type="ECO:0000256" key="4">
    <source>
        <dbReference type="ARBA" id="ARBA00022676"/>
    </source>
</evidence>
<protein>
    <recommendedName>
        <fullName evidence="12">Mannosyltransferase</fullName>
        <ecNumber evidence="12">2.4.1.-</ecNumber>
    </recommendedName>
</protein>
<evidence type="ECO:0000256" key="13">
    <source>
        <dbReference type="SAM" id="MobiDB-lite"/>
    </source>
</evidence>
<proteinExistence type="inferred from homology"/>
<keyword evidence="15" id="KW-1185">Reference proteome</keyword>
<dbReference type="GO" id="GO:0005789">
    <property type="term" value="C:endoplasmic reticulum membrane"/>
    <property type="evidence" value="ECO:0007669"/>
    <property type="project" value="UniProtKB-SubCell"/>
</dbReference>
<keyword evidence="4 12" id="KW-0328">Glycosyltransferase</keyword>
<evidence type="ECO:0000256" key="12">
    <source>
        <dbReference type="RuleBase" id="RU363075"/>
    </source>
</evidence>
<feature type="compositionally biased region" description="Basic and acidic residues" evidence="13">
    <location>
        <begin position="656"/>
        <end position="673"/>
    </location>
</feature>